<evidence type="ECO:0000256" key="1">
    <source>
        <dbReference type="SAM" id="MobiDB-lite"/>
    </source>
</evidence>
<dbReference type="EMBL" id="BMJC01000002">
    <property type="protein sequence ID" value="GGB00804.1"/>
    <property type="molecule type" value="Genomic_DNA"/>
</dbReference>
<gene>
    <name evidence="2" type="ORF">GCM10011511_25120</name>
</gene>
<dbReference type="AlphaFoldDB" id="A0A8J2XTP1"/>
<name>A0A8J2XTP1_9BACT</name>
<sequence>MIHPHNPVMQRLGEMARLWQQKVQPEYRLVRWMLKPEESRMYEGFCRLEASPHGTLDNLFVFFYTPFVSAGEYSHALMRNWLQEYDENAEQRRLITEAGIKGEWNVATFRNAVAANRYEQCDALLLPMIRSYREWLGMPSSGFVLALLPKEMHSPAGFNMWLQTWMKQDIPDRVQLLLFDHVQGNFLGETFEEYKQYSCTLLHDLRMEQAVREIATAGAATDPQAAFRECLFEMGAAAAAKDRPRLEDWGEKALALGKKSGDDLLLATAFLSYAGMLFSFKAHEKIESLLDGGFRVCRRGVDQQVEAMRSLLLQYYAYRGSHCQLRRQRKEALDWFMRMGRLAEDFGYWSQALSAYYKAFVFARYKHFDEEKAAAMSRAMGLTDRLSAEEIVAGEYPFMALAFVQEGNPEDGALRLMVEEKMLAAFGVEWRETVEALEKNYTRQKANVCPSDQDAPRPVAASGSAVDGR</sequence>
<feature type="region of interest" description="Disordered" evidence="1">
    <location>
        <begin position="448"/>
        <end position="469"/>
    </location>
</feature>
<comment type="caution">
    <text evidence="2">The sequence shown here is derived from an EMBL/GenBank/DDBJ whole genome shotgun (WGS) entry which is preliminary data.</text>
</comment>
<reference evidence="2" key="2">
    <citation type="submission" date="2020-09" db="EMBL/GenBank/DDBJ databases">
        <authorList>
            <person name="Sun Q."/>
            <person name="Zhou Y."/>
        </authorList>
    </citation>
    <scope>NUCLEOTIDE SEQUENCE</scope>
    <source>
        <strain evidence="2">CGMCC 1.15448</strain>
    </source>
</reference>
<dbReference type="RefSeq" id="WP_188932038.1">
    <property type="nucleotide sequence ID" value="NZ_BMJC01000002.1"/>
</dbReference>
<dbReference type="Proteomes" id="UP000607559">
    <property type="component" value="Unassembled WGS sequence"/>
</dbReference>
<evidence type="ECO:0000313" key="2">
    <source>
        <dbReference type="EMBL" id="GGB00804.1"/>
    </source>
</evidence>
<accession>A0A8J2XTP1</accession>
<keyword evidence="3" id="KW-1185">Reference proteome</keyword>
<proteinExistence type="predicted"/>
<protein>
    <submittedName>
        <fullName evidence="2">Uncharacterized protein</fullName>
    </submittedName>
</protein>
<organism evidence="2 3">
    <name type="scientific">Puia dinghuensis</name>
    <dbReference type="NCBI Taxonomy" id="1792502"/>
    <lineage>
        <taxon>Bacteria</taxon>
        <taxon>Pseudomonadati</taxon>
        <taxon>Bacteroidota</taxon>
        <taxon>Chitinophagia</taxon>
        <taxon>Chitinophagales</taxon>
        <taxon>Chitinophagaceae</taxon>
        <taxon>Puia</taxon>
    </lineage>
</organism>
<reference evidence="2" key="1">
    <citation type="journal article" date="2014" name="Int. J. Syst. Evol. Microbiol.">
        <title>Complete genome sequence of Corynebacterium casei LMG S-19264T (=DSM 44701T), isolated from a smear-ripened cheese.</title>
        <authorList>
            <consortium name="US DOE Joint Genome Institute (JGI-PGF)"/>
            <person name="Walter F."/>
            <person name="Albersmeier A."/>
            <person name="Kalinowski J."/>
            <person name="Ruckert C."/>
        </authorList>
    </citation>
    <scope>NUCLEOTIDE SEQUENCE</scope>
    <source>
        <strain evidence="2">CGMCC 1.15448</strain>
    </source>
</reference>
<evidence type="ECO:0000313" key="3">
    <source>
        <dbReference type="Proteomes" id="UP000607559"/>
    </source>
</evidence>